<dbReference type="Pfam" id="PF10899">
    <property type="entry name" value="AbiGi"/>
    <property type="match status" value="1"/>
</dbReference>
<dbReference type="Proteomes" id="UP000520592">
    <property type="component" value="Unassembled WGS sequence"/>
</dbReference>
<accession>A0A7Y7YJM9</accession>
<protein>
    <submittedName>
        <fullName evidence="1">Uncharacterized protein</fullName>
    </submittedName>
</protein>
<gene>
    <name evidence="1" type="ORF">HX876_33880</name>
</gene>
<reference evidence="1 2" key="1">
    <citation type="submission" date="2020-04" db="EMBL/GenBank/DDBJ databases">
        <title>Molecular characterization of pseudomonads from Agaricus bisporus reveal novel blotch 2 pathogens in Western Europe.</title>
        <authorList>
            <person name="Taparia T."/>
            <person name="Krijger M."/>
            <person name="Haynes E."/>
            <person name="Elpinstone J.G."/>
            <person name="Noble R."/>
            <person name="Van Der Wolf J."/>
        </authorList>
    </citation>
    <scope>NUCLEOTIDE SEQUENCE [LARGE SCALE GENOMIC DNA]</scope>
    <source>
        <strain evidence="1 2">IPO3737</strain>
    </source>
</reference>
<sequence>MGILEKNFQIHYCKETTKFDGEDFGGYLVPMVSFCDIPLSEVKDHINKYGTYGIGLTKEWAERQGLNPALYINEKSSLARCLKDTIDCHIMEKEGDLEDLDESEKKY</sequence>
<dbReference type="RefSeq" id="WP_177058846.1">
    <property type="nucleotide sequence ID" value="NZ_JACAPS010000022.1"/>
</dbReference>
<name>A0A7Y7YJM9_9PSED</name>
<evidence type="ECO:0000313" key="2">
    <source>
        <dbReference type="Proteomes" id="UP000520592"/>
    </source>
</evidence>
<evidence type="ECO:0000313" key="1">
    <source>
        <dbReference type="EMBL" id="NWC37345.1"/>
    </source>
</evidence>
<dbReference type="InterPro" id="IPR021223">
    <property type="entry name" value="AbiGi"/>
</dbReference>
<dbReference type="AlphaFoldDB" id="A0A7Y7YJM9"/>
<organism evidence="1 2">
    <name type="scientific">Pseudomonas gingeri</name>
    <dbReference type="NCBI Taxonomy" id="117681"/>
    <lineage>
        <taxon>Bacteria</taxon>
        <taxon>Pseudomonadati</taxon>
        <taxon>Pseudomonadota</taxon>
        <taxon>Gammaproteobacteria</taxon>
        <taxon>Pseudomonadales</taxon>
        <taxon>Pseudomonadaceae</taxon>
        <taxon>Pseudomonas</taxon>
    </lineage>
</organism>
<dbReference type="EMBL" id="JACAQD010000071">
    <property type="protein sequence ID" value="NWC37345.1"/>
    <property type="molecule type" value="Genomic_DNA"/>
</dbReference>
<comment type="caution">
    <text evidence="1">The sequence shown here is derived from an EMBL/GenBank/DDBJ whole genome shotgun (WGS) entry which is preliminary data.</text>
</comment>
<proteinExistence type="predicted"/>